<name>A0A6I3SH75_HELMO</name>
<feature type="domain" description="Carbohydrate binding module family 25" evidence="1">
    <location>
        <begin position="20"/>
        <end position="102"/>
    </location>
</feature>
<organism evidence="2 3">
    <name type="scientific">Heliobacterium mobile</name>
    <name type="common">Heliobacillus mobilis</name>
    <dbReference type="NCBI Taxonomy" id="28064"/>
    <lineage>
        <taxon>Bacteria</taxon>
        <taxon>Bacillati</taxon>
        <taxon>Bacillota</taxon>
        <taxon>Clostridia</taxon>
        <taxon>Eubacteriales</taxon>
        <taxon>Heliobacteriaceae</taxon>
        <taxon>Heliobacterium</taxon>
    </lineage>
</organism>
<protein>
    <submittedName>
        <fullName evidence="2">Carbohydrate-binding protein</fullName>
    </submittedName>
</protein>
<reference evidence="2 3" key="1">
    <citation type="submission" date="2019-11" db="EMBL/GenBank/DDBJ databases">
        <title>Whole-genome sequence of a the green, strictly anaerobic photosynthetic bacterium Heliobacillus mobilis DSM 6151.</title>
        <authorList>
            <person name="Kyndt J.A."/>
            <person name="Meyer T.E."/>
        </authorList>
    </citation>
    <scope>NUCLEOTIDE SEQUENCE [LARGE SCALE GENOMIC DNA]</scope>
    <source>
        <strain evidence="2 3">DSM 6151</strain>
    </source>
</reference>
<dbReference type="GO" id="GO:2001070">
    <property type="term" value="F:starch binding"/>
    <property type="evidence" value="ECO:0007669"/>
    <property type="project" value="InterPro"/>
</dbReference>
<dbReference type="InterPro" id="IPR005085">
    <property type="entry name" value="CBM25"/>
</dbReference>
<dbReference type="SMART" id="SM01066">
    <property type="entry name" value="CBM_25"/>
    <property type="match status" value="1"/>
</dbReference>
<evidence type="ECO:0000313" key="3">
    <source>
        <dbReference type="Proteomes" id="UP000430670"/>
    </source>
</evidence>
<evidence type="ECO:0000313" key="2">
    <source>
        <dbReference type="EMBL" id="MTV48152.1"/>
    </source>
</evidence>
<evidence type="ECO:0000259" key="1">
    <source>
        <dbReference type="SMART" id="SM01066"/>
    </source>
</evidence>
<dbReference type="Pfam" id="PF16760">
    <property type="entry name" value="CBM53"/>
    <property type="match status" value="1"/>
</dbReference>
<sequence length="104" mass="11468">MSKNIYPGGVRIDPLPATAGQEVCILYSGLLANSGADQVYLHVGYGDANRWQKVQDVEMDKTGYGWVKVLPAHDLGTMNFCFHDSAQNWDNNSGVNWTIQVHNG</sequence>
<dbReference type="EMBL" id="WNKU01000002">
    <property type="protein sequence ID" value="MTV48152.1"/>
    <property type="molecule type" value="Genomic_DNA"/>
</dbReference>
<keyword evidence="3" id="KW-1185">Reference proteome</keyword>
<proteinExistence type="predicted"/>
<gene>
    <name evidence="2" type="ORF">GJ688_04035</name>
</gene>
<accession>A0A6I3SH75</accession>
<dbReference type="AlphaFoldDB" id="A0A6I3SH75"/>
<dbReference type="Proteomes" id="UP000430670">
    <property type="component" value="Unassembled WGS sequence"/>
</dbReference>
<comment type="caution">
    <text evidence="2">The sequence shown here is derived from an EMBL/GenBank/DDBJ whole genome shotgun (WGS) entry which is preliminary data.</text>
</comment>
<dbReference type="InterPro" id="IPR013783">
    <property type="entry name" value="Ig-like_fold"/>
</dbReference>
<dbReference type="Gene3D" id="2.60.40.10">
    <property type="entry name" value="Immunoglobulins"/>
    <property type="match status" value="1"/>
</dbReference>
<dbReference type="OrthoDB" id="1683298at2"/>